<dbReference type="PANTHER" id="PTHR44591">
    <property type="entry name" value="STRESS RESPONSE REGULATOR PROTEIN 1"/>
    <property type="match status" value="1"/>
</dbReference>
<comment type="caution">
    <text evidence="4">The sequence shown here is derived from an EMBL/GenBank/DDBJ whole genome shotgun (WGS) entry which is preliminary data.</text>
</comment>
<keyword evidence="1 2" id="KW-0597">Phosphoprotein</keyword>
<accession>A0A0B8T5Y3</accession>
<dbReference type="InterPro" id="IPR001789">
    <property type="entry name" value="Sig_transdc_resp-reg_receiver"/>
</dbReference>
<sequence>MDAKKVIVCDDDRHILEVLKLIVEFSGAEVLVEDDSAKLFGRLNEDRPDLLIIDLWMPNLSGQEIISKIRMDDKMKNMYILCLSASDDGEEVAMRAGANQFLPKPFEMTDILQIIENNCRNIRASA</sequence>
<dbReference type="OrthoDB" id="9789181at2"/>
<protein>
    <submittedName>
        <fullName evidence="4">Response regulator receiver protein</fullName>
    </submittedName>
</protein>
<dbReference type="Pfam" id="PF00072">
    <property type="entry name" value="Response_reg"/>
    <property type="match status" value="1"/>
</dbReference>
<evidence type="ECO:0000259" key="3">
    <source>
        <dbReference type="PROSITE" id="PS50110"/>
    </source>
</evidence>
<dbReference type="Proteomes" id="UP000031802">
    <property type="component" value="Unassembled WGS sequence"/>
</dbReference>
<dbReference type="EMBL" id="JJMU01000054">
    <property type="protein sequence ID" value="KGE13169.1"/>
    <property type="molecule type" value="Genomic_DNA"/>
</dbReference>
<dbReference type="InterPro" id="IPR011006">
    <property type="entry name" value="CheY-like_superfamily"/>
</dbReference>
<dbReference type="RefSeq" id="WP_037501243.1">
    <property type="nucleotide sequence ID" value="NZ_JJMU01000054.1"/>
</dbReference>
<reference evidence="5" key="1">
    <citation type="submission" date="2014-04" db="EMBL/GenBank/DDBJ databases">
        <title>Whole-Genome optical mapping and complete genome sequence of Sphingobacterium deserti sp. nov., a new spaces isolated from desert in the west of China.</title>
        <authorList>
            <person name="Teng C."/>
            <person name="Zhou Z."/>
            <person name="Li X."/>
            <person name="Chen M."/>
            <person name="Lin M."/>
            <person name="Wang L."/>
            <person name="Su S."/>
            <person name="Zhang C."/>
            <person name="Zhang W."/>
        </authorList>
    </citation>
    <scope>NUCLEOTIDE SEQUENCE [LARGE SCALE GENOMIC DNA]</scope>
    <source>
        <strain evidence="5">ACCC05744</strain>
    </source>
</reference>
<dbReference type="PROSITE" id="PS50110">
    <property type="entry name" value="RESPONSE_REGULATORY"/>
    <property type="match status" value="1"/>
</dbReference>
<evidence type="ECO:0000313" key="4">
    <source>
        <dbReference type="EMBL" id="KGE13169.1"/>
    </source>
</evidence>
<feature type="domain" description="Response regulatory" evidence="3">
    <location>
        <begin position="5"/>
        <end position="119"/>
    </location>
</feature>
<gene>
    <name evidence="4" type="ORF">DI53_3005</name>
</gene>
<evidence type="ECO:0000256" key="1">
    <source>
        <dbReference type="ARBA" id="ARBA00022553"/>
    </source>
</evidence>
<reference evidence="4 5" key="2">
    <citation type="journal article" date="2015" name="PLoS ONE">
        <title>Whole-Genome Optical Mapping and Finished Genome Sequence of Sphingobacterium deserti sp. nov., a New Species Isolated from the Western Desert of China.</title>
        <authorList>
            <person name="Teng C."/>
            <person name="Zhou Z."/>
            <person name="Molnar I."/>
            <person name="Li X."/>
            <person name="Tang R."/>
            <person name="Chen M."/>
            <person name="Wang L."/>
            <person name="Su S."/>
            <person name="Zhang W."/>
            <person name="Lin M."/>
        </authorList>
    </citation>
    <scope>NUCLEOTIDE SEQUENCE [LARGE SCALE GENOMIC DNA]</scope>
    <source>
        <strain evidence="5">ACCC05744</strain>
    </source>
</reference>
<dbReference type="Gene3D" id="3.40.50.2300">
    <property type="match status" value="1"/>
</dbReference>
<dbReference type="STRING" id="1229276.DI53_3005"/>
<evidence type="ECO:0000256" key="2">
    <source>
        <dbReference type="PROSITE-ProRule" id="PRU00169"/>
    </source>
</evidence>
<name>A0A0B8T5Y3_9SPHI</name>
<proteinExistence type="predicted"/>
<dbReference type="SUPFAM" id="SSF52172">
    <property type="entry name" value="CheY-like"/>
    <property type="match status" value="1"/>
</dbReference>
<keyword evidence="5" id="KW-1185">Reference proteome</keyword>
<dbReference type="PANTHER" id="PTHR44591:SF3">
    <property type="entry name" value="RESPONSE REGULATORY DOMAIN-CONTAINING PROTEIN"/>
    <property type="match status" value="1"/>
</dbReference>
<dbReference type="eggNOG" id="COG0745">
    <property type="taxonomic scope" value="Bacteria"/>
</dbReference>
<dbReference type="GO" id="GO:0000160">
    <property type="term" value="P:phosphorelay signal transduction system"/>
    <property type="evidence" value="ECO:0007669"/>
    <property type="project" value="InterPro"/>
</dbReference>
<evidence type="ECO:0000313" key="5">
    <source>
        <dbReference type="Proteomes" id="UP000031802"/>
    </source>
</evidence>
<dbReference type="SMART" id="SM00448">
    <property type="entry name" value="REC"/>
    <property type="match status" value="1"/>
</dbReference>
<organism evidence="4 5">
    <name type="scientific">Sphingobacterium deserti</name>
    <dbReference type="NCBI Taxonomy" id="1229276"/>
    <lineage>
        <taxon>Bacteria</taxon>
        <taxon>Pseudomonadati</taxon>
        <taxon>Bacteroidota</taxon>
        <taxon>Sphingobacteriia</taxon>
        <taxon>Sphingobacteriales</taxon>
        <taxon>Sphingobacteriaceae</taxon>
        <taxon>Sphingobacterium</taxon>
    </lineage>
</organism>
<dbReference type="InterPro" id="IPR050595">
    <property type="entry name" value="Bact_response_regulator"/>
</dbReference>
<dbReference type="AlphaFoldDB" id="A0A0B8T5Y3"/>
<feature type="modified residue" description="4-aspartylphosphate" evidence="2">
    <location>
        <position position="54"/>
    </location>
</feature>
<dbReference type="PATRIC" id="fig|1229276.3.peg.3107"/>